<gene>
    <name evidence="1" type="ORF">VP01_1095g7</name>
</gene>
<sequence>MRATFASSGLKKNLWPEMLKSCCMMLNQVPRKGEEESPWRKMHGKELPEGFLRPVGTPTIVLNQRRIKGRKFHQKGEEGVLVGFNPALLSYRVLMPAGTIVNSKHIKFLKKPETVGPTSNDDAFEDLKITPIANP</sequence>
<protein>
    <submittedName>
        <fullName evidence="1">Uncharacterized protein</fullName>
    </submittedName>
</protein>
<proteinExistence type="predicted"/>
<organism evidence="1 2">
    <name type="scientific">Puccinia sorghi</name>
    <dbReference type="NCBI Taxonomy" id="27349"/>
    <lineage>
        <taxon>Eukaryota</taxon>
        <taxon>Fungi</taxon>
        <taxon>Dikarya</taxon>
        <taxon>Basidiomycota</taxon>
        <taxon>Pucciniomycotina</taxon>
        <taxon>Pucciniomycetes</taxon>
        <taxon>Pucciniales</taxon>
        <taxon>Pucciniaceae</taxon>
        <taxon>Puccinia</taxon>
    </lineage>
</organism>
<dbReference type="OrthoDB" id="413361at2759"/>
<dbReference type="AlphaFoldDB" id="A0A0L6VUF9"/>
<accession>A0A0L6VUF9</accession>
<evidence type="ECO:0000313" key="1">
    <source>
        <dbReference type="EMBL" id="KNZ63840.1"/>
    </source>
</evidence>
<dbReference type="EMBL" id="LAVV01001065">
    <property type="protein sequence ID" value="KNZ63840.1"/>
    <property type="molecule type" value="Genomic_DNA"/>
</dbReference>
<comment type="caution">
    <text evidence="1">The sequence shown here is derived from an EMBL/GenBank/DDBJ whole genome shotgun (WGS) entry which is preliminary data.</text>
</comment>
<keyword evidence="2" id="KW-1185">Reference proteome</keyword>
<name>A0A0L6VUF9_9BASI</name>
<dbReference type="VEuPathDB" id="FungiDB:VP01_1095g7"/>
<reference evidence="1 2" key="1">
    <citation type="submission" date="2015-08" db="EMBL/GenBank/DDBJ databases">
        <title>Next Generation Sequencing and Analysis of the Genome of Puccinia sorghi L Schw, the Causal Agent of Maize Common Rust.</title>
        <authorList>
            <person name="Rochi L."/>
            <person name="Burguener G."/>
            <person name="Darino M."/>
            <person name="Turjanski A."/>
            <person name="Kreff E."/>
            <person name="Dieguez M.J."/>
            <person name="Sacco F."/>
        </authorList>
    </citation>
    <scope>NUCLEOTIDE SEQUENCE [LARGE SCALE GENOMIC DNA]</scope>
    <source>
        <strain evidence="1 2">RO10H11247</strain>
    </source>
</reference>
<dbReference type="Proteomes" id="UP000037035">
    <property type="component" value="Unassembled WGS sequence"/>
</dbReference>
<evidence type="ECO:0000313" key="2">
    <source>
        <dbReference type="Proteomes" id="UP000037035"/>
    </source>
</evidence>